<keyword evidence="2" id="KW-1185">Reference proteome</keyword>
<dbReference type="AlphaFoldDB" id="A0A0F3KYX0"/>
<evidence type="ECO:0000313" key="2">
    <source>
        <dbReference type="Proteomes" id="UP000033651"/>
    </source>
</evidence>
<dbReference type="InterPro" id="IPR007367">
    <property type="entry name" value="DUF433"/>
</dbReference>
<comment type="caution">
    <text evidence="1">The sequence shown here is derived from an EMBL/GenBank/DDBJ whole genome shotgun (WGS) entry which is preliminary data.</text>
</comment>
<dbReference type="EMBL" id="JZRB01000008">
    <property type="protein sequence ID" value="KJV36418.1"/>
    <property type="molecule type" value="Genomic_DNA"/>
</dbReference>
<dbReference type="PATRIC" id="fig|345309.4.peg.4009"/>
<sequence>MTTFEPRPFPFGIGIYSFWDAARYIGATSRDVRRWIRAYSPSPRAGNPIPLWDSQLLEWRRRGVGFRDLVELRFVRAMRAEGVTLPVIRRVLQLGRESLRTPYPITCDRFREIGKQIFLEALATEGITHARFDDVARRRVLRIVAGTHLRRGIELNAQDQATRWFPLPRSQVVVLDPDRRAGDPILTDSGVPTVAIAAAYKADKEDARFVAWQYEITEADVRAAVHFETRWCSA</sequence>
<evidence type="ECO:0008006" key="3">
    <source>
        <dbReference type="Google" id="ProtNLM"/>
    </source>
</evidence>
<accession>A0A0F3KYX0</accession>
<dbReference type="OrthoDB" id="940717at2"/>
<protein>
    <recommendedName>
        <fullName evidence="3">DUF433 domain-containing protein</fullName>
    </recommendedName>
</protein>
<proteinExistence type="predicted"/>
<dbReference type="Pfam" id="PF04255">
    <property type="entry name" value="DUF433"/>
    <property type="match status" value="1"/>
</dbReference>
<reference evidence="1 2" key="1">
    <citation type="submission" date="2015-03" db="EMBL/GenBank/DDBJ databases">
        <title>Draft genome sequence of Luteibacter yeojuensis strain SU11.</title>
        <authorList>
            <person name="Sulaiman J."/>
            <person name="Priya K."/>
            <person name="Chan K.-G."/>
        </authorList>
    </citation>
    <scope>NUCLEOTIDE SEQUENCE [LARGE SCALE GENOMIC DNA]</scope>
    <source>
        <strain evidence="1 2">SU11</strain>
    </source>
</reference>
<name>A0A0F3KYX0_9GAMM</name>
<dbReference type="RefSeq" id="WP_045828392.1">
    <property type="nucleotide sequence ID" value="NZ_JZRB01000008.1"/>
</dbReference>
<dbReference type="Proteomes" id="UP000033651">
    <property type="component" value="Unassembled WGS sequence"/>
</dbReference>
<organism evidence="1 2">
    <name type="scientific">Luteibacter yeojuensis</name>
    <dbReference type="NCBI Taxonomy" id="345309"/>
    <lineage>
        <taxon>Bacteria</taxon>
        <taxon>Pseudomonadati</taxon>
        <taxon>Pseudomonadota</taxon>
        <taxon>Gammaproteobacteria</taxon>
        <taxon>Lysobacterales</taxon>
        <taxon>Rhodanobacteraceae</taxon>
        <taxon>Luteibacter</taxon>
    </lineage>
</organism>
<evidence type="ECO:0000313" key="1">
    <source>
        <dbReference type="EMBL" id="KJV36418.1"/>
    </source>
</evidence>
<gene>
    <name evidence="1" type="ORF">VI08_04655</name>
</gene>